<dbReference type="CDD" id="cd00614">
    <property type="entry name" value="CGS_like"/>
    <property type="match status" value="1"/>
</dbReference>
<dbReference type="PIRSF" id="PIRSF001434">
    <property type="entry name" value="CGS"/>
    <property type="match status" value="1"/>
</dbReference>
<dbReference type="GO" id="GO:0047804">
    <property type="term" value="F:cysteine-S-conjugate beta-lyase activity"/>
    <property type="evidence" value="ECO:0007669"/>
    <property type="project" value="InterPro"/>
</dbReference>
<comment type="similarity">
    <text evidence="2 7">Belongs to the trans-sulfuration enzymes family.</text>
</comment>
<evidence type="ECO:0000256" key="4">
    <source>
        <dbReference type="ARBA" id="ARBA00023239"/>
    </source>
</evidence>
<dbReference type="SUPFAM" id="SSF53383">
    <property type="entry name" value="PLP-dependent transferases"/>
    <property type="match status" value="1"/>
</dbReference>
<dbReference type="GO" id="GO:0030170">
    <property type="term" value="F:pyridoxal phosphate binding"/>
    <property type="evidence" value="ECO:0007669"/>
    <property type="project" value="InterPro"/>
</dbReference>
<accession>A0A2P7AWH0</accession>
<dbReference type="NCBIfam" id="TIGR01324">
    <property type="entry name" value="cysta_beta_ly_B"/>
    <property type="match status" value="1"/>
</dbReference>
<dbReference type="GO" id="GO:0019450">
    <property type="term" value="P:L-cysteine catabolic process to pyruvate"/>
    <property type="evidence" value="ECO:0007669"/>
    <property type="project" value="TreeGrafter"/>
</dbReference>
<comment type="cofactor">
    <cofactor evidence="1 7">
        <name>pyridoxal 5'-phosphate</name>
        <dbReference type="ChEBI" id="CHEBI:597326"/>
    </cofactor>
</comment>
<reference evidence="9" key="1">
    <citation type="submission" date="2017-11" db="EMBL/GenBank/DDBJ databases">
        <authorList>
            <person name="Kuznetsova I."/>
            <person name="Sazanova A."/>
            <person name="Chirak E."/>
            <person name="Safronova V."/>
            <person name="Willems A."/>
        </authorList>
    </citation>
    <scope>NUCLEOTIDE SEQUENCE [LARGE SCALE GENOMIC DNA]</scope>
    <source>
        <strain evidence="9">PEPV15</strain>
    </source>
</reference>
<comment type="caution">
    <text evidence="8">The sequence shown here is derived from an EMBL/GenBank/DDBJ whole genome shotgun (WGS) entry which is preliminary data.</text>
</comment>
<sequence>MVKQAGSETKLGINTRLAHGGYDPRDYHGFVNPPVVHASTVLFPDAQTMAGHKQKYTYATHGTPTTDALCRAIDELEGSAGTVLVPSGLAAVTVPLLAFLSPGDHLLMVDSCYGNTRHFCNTMLRRLGIEVDYYDPLVGAGIERLIKPNTRVIFTESPGSNTFEIQDIPAVAEKAHAADAIVMMDNTWATPIYFKALAYGVDISIHAATKYPAGHSDILMGTISANEKCFRTLDAAHSALGLCVSGDDAYQVLRGLRTMGVRMERHGENALKIAQWLETQEGVIEVLHPGLESHAGHSLFKRDFCGAGGVFSVVIGGGTEQAHAFLNALRIFGLGYSWGGYESLAVHVQLAAREITGKNHAGAVIRLQIGLEDKKDLIADIQNGLAAANAI</sequence>
<keyword evidence="9" id="KW-1185">Reference proteome</keyword>
<evidence type="ECO:0000256" key="3">
    <source>
        <dbReference type="ARBA" id="ARBA00022898"/>
    </source>
</evidence>
<evidence type="ECO:0000256" key="5">
    <source>
        <dbReference type="ARBA" id="ARBA00047517"/>
    </source>
</evidence>
<dbReference type="Gene3D" id="3.40.640.10">
    <property type="entry name" value="Type I PLP-dependent aspartate aminotransferase-like (Major domain)"/>
    <property type="match status" value="1"/>
</dbReference>
<comment type="catalytic activity">
    <reaction evidence="5">
        <text>L,L-cystathionine + H2O = L-homocysteine + pyruvate + NH4(+)</text>
        <dbReference type="Rhea" id="RHEA:13965"/>
        <dbReference type="ChEBI" id="CHEBI:15361"/>
        <dbReference type="ChEBI" id="CHEBI:15377"/>
        <dbReference type="ChEBI" id="CHEBI:28938"/>
        <dbReference type="ChEBI" id="CHEBI:58161"/>
        <dbReference type="ChEBI" id="CHEBI:58199"/>
    </reaction>
</comment>
<dbReference type="InterPro" id="IPR015421">
    <property type="entry name" value="PyrdxlP-dep_Trfase_major"/>
</dbReference>
<keyword evidence="3 6" id="KW-0663">Pyridoxal phosphate</keyword>
<organism evidence="8 9">
    <name type="scientific">Phyllobacterium endophyticum</name>
    <dbReference type="NCBI Taxonomy" id="1149773"/>
    <lineage>
        <taxon>Bacteria</taxon>
        <taxon>Pseudomonadati</taxon>
        <taxon>Pseudomonadota</taxon>
        <taxon>Alphaproteobacteria</taxon>
        <taxon>Hyphomicrobiales</taxon>
        <taxon>Phyllobacteriaceae</taxon>
        <taxon>Phyllobacterium</taxon>
    </lineage>
</organism>
<dbReference type="GO" id="GO:0019346">
    <property type="term" value="P:transsulfuration"/>
    <property type="evidence" value="ECO:0007669"/>
    <property type="project" value="InterPro"/>
</dbReference>
<dbReference type="AlphaFoldDB" id="A0A2P7AWH0"/>
<protein>
    <submittedName>
        <fullName evidence="8">Cystathionine beta-lyase</fullName>
    </submittedName>
</protein>
<name>A0A2P7AWH0_9HYPH</name>
<evidence type="ECO:0000256" key="7">
    <source>
        <dbReference type="RuleBase" id="RU362118"/>
    </source>
</evidence>
<dbReference type="OrthoDB" id="9790858at2"/>
<dbReference type="InterPro" id="IPR000277">
    <property type="entry name" value="Cys/Met-Metab_PyrdxlP-dep_enz"/>
</dbReference>
<evidence type="ECO:0000256" key="1">
    <source>
        <dbReference type="ARBA" id="ARBA00001933"/>
    </source>
</evidence>
<evidence type="ECO:0000256" key="2">
    <source>
        <dbReference type="ARBA" id="ARBA00009077"/>
    </source>
</evidence>
<dbReference type="FunFam" id="3.40.640.10:FF:000046">
    <property type="entry name" value="Cystathionine gamma-lyase"/>
    <property type="match status" value="1"/>
</dbReference>
<evidence type="ECO:0000313" key="9">
    <source>
        <dbReference type="Proteomes" id="UP000241158"/>
    </source>
</evidence>
<dbReference type="InterPro" id="IPR006233">
    <property type="entry name" value="Cys_b_lyase_bac"/>
</dbReference>
<dbReference type="InterPro" id="IPR015422">
    <property type="entry name" value="PyrdxlP-dep_Trfase_small"/>
</dbReference>
<dbReference type="RefSeq" id="WP_106717003.1">
    <property type="nucleotide sequence ID" value="NZ_JACHXT010000001.1"/>
</dbReference>
<dbReference type="NCBIfam" id="NF004626">
    <property type="entry name" value="PRK05967.1"/>
    <property type="match status" value="1"/>
</dbReference>
<evidence type="ECO:0000256" key="6">
    <source>
        <dbReference type="PIRSR" id="PIRSR001434-2"/>
    </source>
</evidence>
<dbReference type="InterPro" id="IPR015424">
    <property type="entry name" value="PyrdxlP-dep_Trfase"/>
</dbReference>
<gene>
    <name evidence="8" type="ORF">CU100_13330</name>
</gene>
<dbReference type="Pfam" id="PF01053">
    <property type="entry name" value="Cys_Met_Meta_PP"/>
    <property type="match status" value="1"/>
</dbReference>
<feature type="modified residue" description="N6-(pyridoxal phosphate)lysine" evidence="6">
    <location>
        <position position="210"/>
    </location>
</feature>
<dbReference type="EMBL" id="PGGN01000002">
    <property type="protein sequence ID" value="PSH58558.1"/>
    <property type="molecule type" value="Genomic_DNA"/>
</dbReference>
<dbReference type="PANTHER" id="PTHR43500:SF1">
    <property type="entry name" value="CYSTATHIONINE BETA-LYASE-RELATED"/>
    <property type="match status" value="1"/>
</dbReference>
<dbReference type="Gene3D" id="3.90.1150.10">
    <property type="entry name" value="Aspartate Aminotransferase, domain 1"/>
    <property type="match status" value="1"/>
</dbReference>
<keyword evidence="4 8" id="KW-0456">Lyase</keyword>
<dbReference type="Proteomes" id="UP000241158">
    <property type="component" value="Unassembled WGS sequence"/>
</dbReference>
<evidence type="ECO:0000313" key="8">
    <source>
        <dbReference type="EMBL" id="PSH58558.1"/>
    </source>
</evidence>
<dbReference type="PANTHER" id="PTHR43500">
    <property type="entry name" value="CYSTATHIONINE BETA-LYASE-RELATED"/>
    <property type="match status" value="1"/>
</dbReference>
<proteinExistence type="inferred from homology"/>